<evidence type="ECO:0000313" key="2">
    <source>
        <dbReference type="Proteomes" id="UP001285855"/>
    </source>
</evidence>
<comment type="caution">
    <text evidence="1">The sequence shown here is derived from an EMBL/GenBank/DDBJ whole genome shotgun (WGS) entry which is preliminary data.</text>
</comment>
<dbReference type="Proteomes" id="UP001285855">
    <property type="component" value="Unassembled WGS sequence"/>
</dbReference>
<dbReference type="Pfam" id="PF13585">
    <property type="entry name" value="CHU_C"/>
    <property type="match status" value="1"/>
</dbReference>
<reference evidence="1 2" key="1">
    <citation type="submission" date="2023-11" db="EMBL/GenBank/DDBJ databases">
        <title>Winogradskyella pelagius sp. nov., isolated from coastal sediment.</title>
        <authorList>
            <person name="Li F."/>
        </authorList>
    </citation>
    <scope>NUCLEOTIDE SEQUENCE [LARGE SCALE GENOMIC DNA]</scope>
    <source>
        <strain evidence="1 2">KCTC 23502</strain>
    </source>
</reference>
<protein>
    <submittedName>
        <fullName evidence="1">T9SS type B sorting domain-containing protein</fullName>
    </submittedName>
</protein>
<organism evidence="1 2">
    <name type="scientific">Winogradskyella aquimaris</name>
    <dbReference type="NCBI Taxonomy" id="864074"/>
    <lineage>
        <taxon>Bacteria</taxon>
        <taxon>Pseudomonadati</taxon>
        <taxon>Bacteroidota</taxon>
        <taxon>Flavobacteriia</taxon>
        <taxon>Flavobacteriales</taxon>
        <taxon>Flavobacteriaceae</taxon>
        <taxon>Winogradskyella</taxon>
    </lineage>
</organism>
<dbReference type="EMBL" id="JAXDAE010000016">
    <property type="protein sequence ID" value="MDY2588422.1"/>
    <property type="molecule type" value="Genomic_DNA"/>
</dbReference>
<evidence type="ECO:0000313" key="1">
    <source>
        <dbReference type="EMBL" id="MDY2588422.1"/>
    </source>
</evidence>
<accession>A0ABU5EUM7</accession>
<dbReference type="RefSeq" id="WP_320556770.1">
    <property type="nucleotide sequence ID" value="NZ_JAXDAE010000016.1"/>
</dbReference>
<name>A0ABU5EUM7_9FLAO</name>
<gene>
    <name evidence="1" type="ORF">SNF14_13820</name>
</gene>
<dbReference type="NCBIfam" id="TIGR04131">
    <property type="entry name" value="Bac_Flav_CTERM"/>
    <property type="match status" value="1"/>
</dbReference>
<keyword evidence="2" id="KW-1185">Reference proteome</keyword>
<proteinExistence type="predicted"/>
<dbReference type="InterPro" id="IPR026341">
    <property type="entry name" value="T9SS_type_B"/>
</dbReference>
<feature type="non-terminal residue" evidence="1">
    <location>
        <position position="1"/>
    </location>
</feature>
<sequence length="117" mass="13252">NIFEDVLPGLYTVFVRDKNDCGISEELVSVIGFPKFFTPNGDGTNEFWQVKGINNQFQANSTIFIFDRFGKLLAELDPLGPGWNGTYNGAKMPASDYWFKVKLEDGRTFTSHFSLVR</sequence>